<dbReference type="GO" id="GO:0005634">
    <property type="term" value="C:nucleus"/>
    <property type="evidence" value="ECO:0007669"/>
    <property type="project" value="UniProtKB-SubCell"/>
</dbReference>
<feature type="compositionally biased region" description="Polar residues" evidence="9">
    <location>
        <begin position="189"/>
        <end position="205"/>
    </location>
</feature>
<feature type="compositionally biased region" description="Low complexity" evidence="9">
    <location>
        <begin position="284"/>
        <end position="303"/>
    </location>
</feature>
<feature type="compositionally biased region" description="Polar residues" evidence="9">
    <location>
        <begin position="212"/>
        <end position="223"/>
    </location>
</feature>
<dbReference type="EMBL" id="BRPK01000009">
    <property type="protein sequence ID" value="GLB41193.1"/>
    <property type="molecule type" value="Genomic_DNA"/>
</dbReference>
<gene>
    <name evidence="10" type="ORF">LshimejAT787_0904080</name>
</gene>
<keyword evidence="5" id="KW-0678">Repressor</keyword>
<dbReference type="Proteomes" id="UP001063166">
    <property type="component" value="Unassembled WGS sequence"/>
</dbReference>
<keyword evidence="6" id="KW-0805">Transcription regulation</keyword>
<accession>A0A9P3PTA8</accession>
<feature type="compositionally biased region" description="Basic and acidic residues" evidence="9">
    <location>
        <begin position="161"/>
        <end position="170"/>
    </location>
</feature>
<dbReference type="AlphaFoldDB" id="A0A9P3PTA8"/>
<organism evidence="10 11">
    <name type="scientific">Lyophyllum shimeji</name>
    <name type="common">Hon-shimeji</name>
    <name type="synonym">Tricholoma shimeji</name>
    <dbReference type="NCBI Taxonomy" id="47721"/>
    <lineage>
        <taxon>Eukaryota</taxon>
        <taxon>Fungi</taxon>
        <taxon>Dikarya</taxon>
        <taxon>Basidiomycota</taxon>
        <taxon>Agaricomycotina</taxon>
        <taxon>Agaricomycetes</taxon>
        <taxon>Agaricomycetidae</taxon>
        <taxon>Agaricales</taxon>
        <taxon>Tricholomatineae</taxon>
        <taxon>Lyophyllaceae</taxon>
        <taxon>Lyophyllum</taxon>
    </lineage>
</organism>
<evidence type="ECO:0000256" key="9">
    <source>
        <dbReference type="SAM" id="MobiDB-lite"/>
    </source>
</evidence>
<reference evidence="10" key="1">
    <citation type="submission" date="2022-07" db="EMBL/GenBank/DDBJ databases">
        <title>The genome of Lyophyllum shimeji provides insight into the initial evolution of ectomycorrhizal fungal genome.</title>
        <authorList>
            <person name="Kobayashi Y."/>
            <person name="Shibata T."/>
            <person name="Hirakawa H."/>
            <person name="Shigenobu S."/>
            <person name="Nishiyama T."/>
            <person name="Yamada A."/>
            <person name="Hasebe M."/>
            <person name="Kawaguchi M."/>
        </authorList>
    </citation>
    <scope>NUCLEOTIDE SEQUENCE</scope>
    <source>
        <strain evidence="10">AT787</strain>
    </source>
</reference>
<keyword evidence="4" id="KW-0963">Cytoplasm</keyword>
<feature type="region of interest" description="Disordered" evidence="9">
    <location>
        <begin position="276"/>
        <end position="304"/>
    </location>
</feature>
<comment type="subcellular location">
    <subcellularLocation>
        <location evidence="2">Cytoplasm</location>
    </subcellularLocation>
    <subcellularLocation>
        <location evidence="1">Nucleus</location>
    </subcellularLocation>
</comment>
<evidence type="ECO:0000313" key="10">
    <source>
        <dbReference type="EMBL" id="GLB41193.1"/>
    </source>
</evidence>
<feature type="compositionally biased region" description="Polar residues" evidence="9">
    <location>
        <begin position="235"/>
        <end position="244"/>
    </location>
</feature>
<evidence type="ECO:0000256" key="8">
    <source>
        <dbReference type="ARBA" id="ARBA00023242"/>
    </source>
</evidence>
<dbReference type="OrthoDB" id="2359117at2759"/>
<evidence type="ECO:0000256" key="7">
    <source>
        <dbReference type="ARBA" id="ARBA00023163"/>
    </source>
</evidence>
<evidence type="ECO:0000256" key="5">
    <source>
        <dbReference type="ARBA" id="ARBA00022491"/>
    </source>
</evidence>
<evidence type="ECO:0000256" key="2">
    <source>
        <dbReference type="ARBA" id="ARBA00004496"/>
    </source>
</evidence>
<proteinExistence type="inferred from homology"/>
<comment type="similarity">
    <text evidence="3">Belongs to the WHI5/NRM1 family.</text>
</comment>
<evidence type="ECO:0000256" key="1">
    <source>
        <dbReference type="ARBA" id="ARBA00004123"/>
    </source>
</evidence>
<comment type="caution">
    <text evidence="10">The sequence shown here is derived from an EMBL/GenBank/DDBJ whole genome shotgun (WGS) entry which is preliminary data.</text>
</comment>
<feature type="compositionally biased region" description="Polar residues" evidence="9">
    <location>
        <begin position="113"/>
        <end position="128"/>
    </location>
</feature>
<feature type="compositionally biased region" description="Low complexity" evidence="9">
    <location>
        <begin position="99"/>
        <end position="112"/>
    </location>
</feature>
<feature type="region of interest" description="Disordered" evidence="9">
    <location>
        <begin position="99"/>
        <end position="229"/>
    </location>
</feature>
<dbReference type="Pfam" id="PF08528">
    <property type="entry name" value="Whi5"/>
    <property type="match status" value="1"/>
</dbReference>
<evidence type="ECO:0000256" key="4">
    <source>
        <dbReference type="ARBA" id="ARBA00022490"/>
    </source>
</evidence>
<protein>
    <submittedName>
        <fullName evidence="10">Uncharacterized protein</fullName>
    </submittedName>
</protein>
<keyword evidence="11" id="KW-1185">Reference proteome</keyword>
<feature type="compositionally biased region" description="Polar residues" evidence="9">
    <location>
        <begin position="1"/>
        <end position="13"/>
    </location>
</feature>
<dbReference type="InterPro" id="IPR013734">
    <property type="entry name" value="TF_Nrm1/Whi5"/>
</dbReference>
<keyword evidence="7" id="KW-0804">Transcription</keyword>
<feature type="compositionally biased region" description="Basic and acidic residues" evidence="9">
    <location>
        <begin position="16"/>
        <end position="29"/>
    </location>
</feature>
<evidence type="ECO:0000256" key="3">
    <source>
        <dbReference type="ARBA" id="ARBA00006922"/>
    </source>
</evidence>
<sequence>MVASTSIQASNGGATHENEKRRKQTMERAKANHLTRQLQMRLQYARLKVDHGWQKQNLNEVENLYFHHSHQRGPKPYPASPTVVTTTSPPVMTAVSPTVATTTPHTPVASTSHYTVPTISGDPSSTLAGTPRSPWYQLPQEPDPPPSMISFKLGPSSLSEELYKMSESPRGRRRNAGSPPPQDHEPDNPSAQPMSTSDHASSAATGSAPLNGFTQPAHSSPSAWGTAPQMPYTNHYPNVYRQPQTQPPAGLTTADNSFTYPNISLTYDSFWSSHASTASRSFRTSPASTAGTAPETPSSASPSYAMTTSTFQVAAASVQEGHR</sequence>
<evidence type="ECO:0000313" key="11">
    <source>
        <dbReference type="Proteomes" id="UP001063166"/>
    </source>
</evidence>
<name>A0A9P3PTA8_LYOSH</name>
<dbReference type="GO" id="GO:0005737">
    <property type="term" value="C:cytoplasm"/>
    <property type="evidence" value="ECO:0007669"/>
    <property type="project" value="UniProtKB-SubCell"/>
</dbReference>
<feature type="region of interest" description="Disordered" evidence="9">
    <location>
        <begin position="235"/>
        <end position="254"/>
    </location>
</feature>
<keyword evidence="8" id="KW-0539">Nucleus</keyword>
<feature type="region of interest" description="Disordered" evidence="9">
    <location>
        <begin position="1"/>
        <end position="29"/>
    </location>
</feature>
<evidence type="ECO:0000256" key="6">
    <source>
        <dbReference type="ARBA" id="ARBA00023015"/>
    </source>
</evidence>